<dbReference type="InterPro" id="IPR006336">
    <property type="entry name" value="GCS2"/>
</dbReference>
<dbReference type="PANTHER" id="PTHR36510">
    <property type="entry name" value="GLUTAMATE--CYSTEINE LIGASE 2-RELATED"/>
    <property type="match status" value="1"/>
</dbReference>
<dbReference type="InterPro" id="IPR050141">
    <property type="entry name" value="GCL_type2/YbdK_subfam"/>
</dbReference>
<dbReference type="Proteomes" id="UP000220251">
    <property type="component" value="Unassembled WGS sequence"/>
</dbReference>
<dbReference type="RefSeq" id="WP_098038153.1">
    <property type="nucleotide sequence ID" value="NZ_CWGJ01000011.1"/>
</dbReference>
<dbReference type="EC" id="6.3.2.2" evidence="1"/>
<evidence type="ECO:0000313" key="2">
    <source>
        <dbReference type="Proteomes" id="UP000220251"/>
    </source>
</evidence>
<reference evidence="2" key="1">
    <citation type="submission" date="2015-06" db="EMBL/GenBank/DDBJ databases">
        <authorList>
            <person name="Bertelli C."/>
        </authorList>
    </citation>
    <scope>NUCLEOTIDE SEQUENCE [LARGE SCALE GENOMIC DNA]</scope>
    <source>
        <strain evidence="2">CRIB-30</strain>
    </source>
</reference>
<dbReference type="Gene3D" id="3.30.590.20">
    <property type="match status" value="1"/>
</dbReference>
<dbReference type="SUPFAM" id="SSF55931">
    <property type="entry name" value="Glutamine synthetase/guanido kinase"/>
    <property type="match status" value="1"/>
</dbReference>
<sequence length="411" mass="46701">MSSDVMKEYKYSLFKVFGVELEYMMVDRETLDILPAVDTLFKEIAGEITSEIEGDVLSLNNELALHVVELKTTTPVPALSGLSEEFQRKIRELNKLLSAMGGCLMPTAMHPWMDPHKETKLWPHGSSEIYNAFNAIFNCKGHGWGNLQSAHLNLPFKSEEEFVKLHSAIRIVLPLIPLIAASSPYADGHKTGLKDTRLNVYLSNCKRIFSVTGHAIPESCASYEDYERKILGRIYEDLSPFDPEGVLRHEWVNARGAITRFERGSIEIRLVDIQEEPRQDMAILDFLSRLTKFLSDKGRQAIDLFNSFEEERLKGILLRGIQSGEDALIEDREYLSLFGLQRSASGNEIIRHIVDNLIGPSKDYKEAMDILVQEGTLATRLLKNEAKNHAQLKEKYKKLCRCLDRGEPYLP</sequence>
<proteinExistence type="predicted"/>
<dbReference type="Pfam" id="PF04107">
    <property type="entry name" value="GCS2"/>
    <property type="match status" value="1"/>
</dbReference>
<protein>
    <submittedName>
        <fullName evidence="1">Glutamate-cysteine ligase</fullName>
        <ecNumber evidence="1">6.3.2.2</ecNumber>
    </submittedName>
</protein>
<evidence type="ECO:0000313" key="1">
    <source>
        <dbReference type="EMBL" id="CRX38312.1"/>
    </source>
</evidence>
<dbReference type="GO" id="GO:0004357">
    <property type="term" value="F:glutamate-cysteine ligase activity"/>
    <property type="evidence" value="ECO:0007669"/>
    <property type="project" value="UniProtKB-EC"/>
</dbReference>
<keyword evidence="1" id="KW-0436">Ligase</keyword>
<gene>
    <name evidence="1" type="primary">gshA</name>
    <name evidence="1" type="ORF">ELAC_0966</name>
</gene>
<dbReference type="EMBL" id="CWGJ01000011">
    <property type="protein sequence ID" value="CRX38312.1"/>
    <property type="molecule type" value="Genomic_DNA"/>
</dbReference>
<accession>A0A0H5DPF5</accession>
<organism evidence="1 2">
    <name type="scientific">Estrella lausannensis</name>
    <dbReference type="NCBI Taxonomy" id="483423"/>
    <lineage>
        <taxon>Bacteria</taxon>
        <taxon>Pseudomonadati</taxon>
        <taxon>Chlamydiota</taxon>
        <taxon>Chlamydiia</taxon>
        <taxon>Parachlamydiales</taxon>
        <taxon>Candidatus Criblamydiaceae</taxon>
        <taxon>Estrella</taxon>
    </lineage>
</organism>
<dbReference type="PANTHER" id="PTHR36510:SF1">
    <property type="entry name" value="GLUTAMATE--CYSTEINE LIGASE 2-RELATED"/>
    <property type="match status" value="1"/>
</dbReference>
<dbReference type="OrthoDB" id="9804786at2"/>
<dbReference type="GO" id="GO:0042398">
    <property type="term" value="P:modified amino acid biosynthetic process"/>
    <property type="evidence" value="ECO:0007669"/>
    <property type="project" value="InterPro"/>
</dbReference>
<name>A0A0H5DPF5_9BACT</name>
<keyword evidence="2" id="KW-1185">Reference proteome</keyword>
<dbReference type="AlphaFoldDB" id="A0A0H5DPF5"/>
<dbReference type="InterPro" id="IPR014746">
    <property type="entry name" value="Gln_synth/guanido_kin_cat_dom"/>
</dbReference>